<evidence type="ECO:0000313" key="3">
    <source>
        <dbReference type="EMBL" id="QFY60175.1"/>
    </source>
</evidence>
<feature type="transmembrane region" description="Helical" evidence="1">
    <location>
        <begin position="15"/>
        <end position="39"/>
    </location>
</feature>
<name>A0A5Q0C4K5_9HYPH</name>
<dbReference type="Proteomes" id="UP000326881">
    <property type="component" value="Chromosome"/>
</dbReference>
<organism evidence="3 4">
    <name type="scientific">Rhizobium grahamii</name>
    <dbReference type="NCBI Taxonomy" id="1120045"/>
    <lineage>
        <taxon>Bacteria</taxon>
        <taxon>Pseudomonadati</taxon>
        <taxon>Pseudomonadota</taxon>
        <taxon>Alphaproteobacteria</taxon>
        <taxon>Hyphomicrobiales</taxon>
        <taxon>Rhizobiaceae</taxon>
        <taxon>Rhizobium/Agrobacterium group</taxon>
        <taxon>Rhizobium</taxon>
    </lineage>
</organism>
<proteinExistence type="predicted"/>
<evidence type="ECO:0000259" key="2">
    <source>
        <dbReference type="Pfam" id="PF07811"/>
    </source>
</evidence>
<gene>
    <name evidence="3" type="ORF">FZ934_06850</name>
</gene>
<keyword evidence="4" id="KW-1185">Reference proteome</keyword>
<dbReference type="AlphaFoldDB" id="A0A5Q0C4K5"/>
<dbReference type="KEGG" id="rgr:FZ934_06850"/>
<keyword evidence="1" id="KW-0812">Transmembrane</keyword>
<protein>
    <submittedName>
        <fullName evidence="3">Pilus assembly protein</fullName>
    </submittedName>
</protein>
<sequence length="140" mass="15352">MNTIRRLLSSTRGAAAIEFAIVAPLFLLVVLTLIAYGIYLSAAHALQQLTADAARTAVAGISEQERVTLVNNYIAVSTLNDPLIDRKKLQVTVATDPQNSNQFTVTTEYDARALPIWNLYTFPLPSTTIRRFATIRMGGI</sequence>
<dbReference type="RefSeq" id="WP_153270447.1">
    <property type="nucleotide sequence ID" value="NZ_CP043498.1"/>
</dbReference>
<keyword evidence="1" id="KW-0472">Membrane</keyword>
<dbReference type="InterPro" id="IPR012495">
    <property type="entry name" value="TadE-like_dom"/>
</dbReference>
<feature type="domain" description="TadE-like" evidence="2">
    <location>
        <begin position="13"/>
        <end position="55"/>
    </location>
</feature>
<dbReference type="Pfam" id="PF07811">
    <property type="entry name" value="TadE"/>
    <property type="match status" value="1"/>
</dbReference>
<dbReference type="EMBL" id="CP043498">
    <property type="protein sequence ID" value="QFY60175.1"/>
    <property type="molecule type" value="Genomic_DNA"/>
</dbReference>
<evidence type="ECO:0000313" key="4">
    <source>
        <dbReference type="Proteomes" id="UP000326881"/>
    </source>
</evidence>
<evidence type="ECO:0000256" key="1">
    <source>
        <dbReference type="SAM" id="Phobius"/>
    </source>
</evidence>
<reference evidence="3 4" key="1">
    <citation type="submission" date="2019-08" db="EMBL/GenBank/DDBJ databases">
        <title>Prosopis cineraria nodule microbiome.</title>
        <authorList>
            <person name="Ali R."/>
            <person name="Chaluvadi S.R."/>
            <person name="Wang X."/>
        </authorList>
    </citation>
    <scope>NUCLEOTIDE SEQUENCE [LARGE SCALE GENOMIC DNA]</scope>
    <source>
        <strain evidence="3 4">BG7</strain>
    </source>
</reference>
<accession>A0A5Q0C4K5</accession>
<dbReference type="OrthoDB" id="7356451at2"/>
<keyword evidence="1" id="KW-1133">Transmembrane helix</keyword>